<dbReference type="EMBL" id="HE971710">
    <property type="protein sequence ID" value="CCK32963.1"/>
    <property type="molecule type" value="Genomic_DNA"/>
</dbReference>
<dbReference type="KEGG" id="sdv:BN159_p91"/>
<dbReference type="PATRIC" id="fig|1214101.3.peg.8670"/>
<reference evidence="3 4" key="1">
    <citation type="journal article" date="2012" name="J. Bacteriol.">
        <title>Genome sequence of the bacterium Streptomyces davawensis JCM 4913 and heterologous production of the unique antibiotic roseoflavin.</title>
        <authorList>
            <person name="Jankowitsch F."/>
            <person name="Schwarz J."/>
            <person name="Ruckert C."/>
            <person name="Gust B."/>
            <person name="Szczepanowski R."/>
            <person name="Blom J."/>
            <person name="Pelzer S."/>
            <person name="Kalinowski J."/>
            <person name="Mack M."/>
        </authorList>
    </citation>
    <scope>NUCLEOTIDE SEQUENCE [LARGE SCALE GENOMIC DNA]</scope>
    <source>
        <strain evidence="4">DSM 101723 / JCM 4913 / KCC S-0913 / 768</strain>
        <plasmid evidence="3 4">pSDA1</plasmid>
    </source>
</reference>
<sequence length="387" mass="41298">MTAAQAKKLGLNAVQLKRLTEAGLLESVGRGVYALAAAGLPEHLEAKVAWLRLQPEAFAWERPVGDRDSGVISHASACQLHGLGDIPAPSVEISVPRRRTTTEPFVRLRTAQLKPADITVIDGLPVTAAERTIVDLLQTKADGGHIGGVIADAERRDLVDIEALAARVQRFTRNYGLPSAATGHELIEHMVEQAGRQLHSQELDAASLEGFAAAAQLLSTQDLAANALVSYLHSDAAADQALDPYIRSLAAHQPALQDLAAKTLYRSPAFETLQETLRQLRHSPAMVKLLRDANARTAALKTLQQARFGDDVLTAVQAAQRAIDLSPSVRRAMQQAIPPNSAVAQAAQALKQLSPAPTPRAEESAPDEALLPGEETQKGLNDVPGPE</sequence>
<evidence type="ECO:0000259" key="2">
    <source>
        <dbReference type="Pfam" id="PF13338"/>
    </source>
</evidence>
<dbReference type="Proteomes" id="UP000008043">
    <property type="component" value="Plasmid pSDA1"/>
</dbReference>
<dbReference type="Pfam" id="PF13338">
    <property type="entry name" value="AbiEi_4"/>
    <property type="match status" value="1"/>
</dbReference>
<organism evidence="4">
    <name type="scientific">Streptomyces davaonensis (strain DSM 101723 / JCM 4913 / KCC S-0913 / 768)</name>
    <dbReference type="NCBI Taxonomy" id="1214101"/>
    <lineage>
        <taxon>Bacteria</taxon>
        <taxon>Bacillati</taxon>
        <taxon>Actinomycetota</taxon>
        <taxon>Actinomycetes</taxon>
        <taxon>Kitasatosporales</taxon>
        <taxon>Streptomycetaceae</taxon>
        <taxon>Streptomyces</taxon>
    </lineage>
</organism>
<feature type="compositionally biased region" description="Low complexity" evidence="1">
    <location>
        <begin position="346"/>
        <end position="355"/>
    </location>
</feature>
<feature type="domain" description="AbiEi antitoxin N-terminal" evidence="2">
    <location>
        <begin position="2"/>
        <end position="36"/>
    </location>
</feature>
<gene>
    <name evidence="3" type="ORF">BN159_p91</name>
</gene>
<feature type="region of interest" description="Disordered" evidence="1">
    <location>
        <begin position="346"/>
        <end position="387"/>
    </location>
</feature>
<keyword evidence="4" id="KW-1185">Reference proteome</keyword>
<dbReference type="HOGENOM" id="CLU_713544_0_0_11"/>
<name>K4RGB0_STRDJ</name>
<protein>
    <submittedName>
        <fullName evidence="3">Putative transcriptional regulator</fullName>
    </submittedName>
</protein>
<evidence type="ECO:0000256" key="1">
    <source>
        <dbReference type="SAM" id="MobiDB-lite"/>
    </source>
</evidence>
<keyword evidence="3" id="KW-0614">Plasmid</keyword>
<evidence type="ECO:0000313" key="3">
    <source>
        <dbReference type="EMBL" id="CCK32963.1"/>
    </source>
</evidence>
<evidence type="ECO:0000313" key="4">
    <source>
        <dbReference type="Proteomes" id="UP000008043"/>
    </source>
</evidence>
<geneLocation type="plasmid" evidence="3 4">
    <name>pSDA1</name>
</geneLocation>
<proteinExistence type="predicted"/>
<dbReference type="InterPro" id="IPR025159">
    <property type="entry name" value="AbiEi_N"/>
</dbReference>
<dbReference type="AlphaFoldDB" id="K4RGB0"/>
<accession>K4RGB0</accession>
<dbReference type="eggNOG" id="COG5340">
    <property type="taxonomic scope" value="Bacteria"/>
</dbReference>